<keyword evidence="4 7" id="KW-0812">Transmembrane</keyword>
<dbReference type="GO" id="GO:0005886">
    <property type="term" value="C:plasma membrane"/>
    <property type="evidence" value="ECO:0007669"/>
    <property type="project" value="UniProtKB-SubCell"/>
</dbReference>
<dbReference type="CDD" id="cd16015">
    <property type="entry name" value="LTA_synthase"/>
    <property type="match status" value="1"/>
</dbReference>
<dbReference type="Gene3D" id="3.40.720.10">
    <property type="entry name" value="Alkaline Phosphatase, subunit A"/>
    <property type="match status" value="1"/>
</dbReference>
<evidence type="ECO:0000256" key="6">
    <source>
        <dbReference type="ARBA" id="ARBA00023136"/>
    </source>
</evidence>
<dbReference type="AlphaFoldDB" id="S0P1N8"/>
<feature type="transmembrane region" description="Helical" evidence="7">
    <location>
        <begin position="153"/>
        <end position="171"/>
    </location>
</feature>
<protein>
    <recommendedName>
        <fullName evidence="8">Sulfatase N-terminal domain-containing protein</fullName>
    </recommendedName>
</protein>
<reference evidence="9 10" key="1">
    <citation type="submission" date="2013-03" db="EMBL/GenBank/DDBJ databases">
        <title>The Genome Sequence of Enterococcus sulfureus ATCC_49903 (PacBio/Illumina hybrid assembly).</title>
        <authorList>
            <consortium name="The Broad Institute Genomics Platform"/>
            <consortium name="The Broad Institute Genome Sequencing Center for Infectious Disease"/>
            <person name="Earl A."/>
            <person name="Russ C."/>
            <person name="Gilmore M."/>
            <person name="Surin D."/>
            <person name="Walker B."/>
            <person name="Young S."/>
            <person name="Zeng Q."/>
            <person name="Gargeya S."/>
            <person name="Fitzgerald M."/>
            <person name="Haas B."/>
            <person name="Abouelleil A."/>
            <person name="Allen A.W."/>
            <person name="Alvarado L."/>
            <person name="Arachchi H.M."/>
            <person name="Berlin A.M."/>
            <person name="Chapman S.B."/>
            <person name="Gainer-Dewar J."/>
            <person name="Goldberg J."/>
            <person name="Griggs A."/>
            <person name="Gujja S."/>
            <person name="Hansen M."/>
            <person name="Howarth C."/>
            <person name="Imamovic A."/>
            <person name="Ireland A."/>
            <person name="Larimer J."/>
            <person name="McCowan C."/>
            <person name="Murphy C."/>
            <person name="Pearson M."/>
            <person name="Poon T.W."/>
            <person name="Priest M."/>
            <person name="Roberts A."/>
            <person name="Saif S."/>
            <person name="Shea T."/>
            <person name="Sisk P."/>
            <person name="Sykes S."/>
            <person name="Wortman J."/>
            <person name="Nusbaum C."/>
            <person name="Birren B."/>
        </authorList>
    </citation>
    <scope>NUCLEOTIDE SEQUENCE [LARGE SCALE GENOMIC DNA]</scope>
    <source>
        <strain evidence="9 10">ATCC 49903</strain>
    </source>
</reference>
<gene>
    <name evidence="9" type="ORF">I573_01816</name>
</gene>
<evidence type="ECO:0000259" key="8">
    <source>
        <dbReference type="Pfam" id="PF00884"/>
    </source>
</evidence>
<dbReference type="PATRIC" id="fig|1140003.3.peg.818"/>
<proteinExistence type="predicted"/>
<evidence type="ECO:0000256" key="7">
    <source>
        <dbReference type="SAM" id="Phobius"/>
    </source>
</evidence>
<accession>S0P1N8</accession>
<dbReference type="InterPro" id="IPR017850">
    <property type="entry name" value="Alkaline_phosphatase_core_sf"/>
</dbReference>
<name>S0P1N8_9ENTE</name>
<comment type="subcellular location">
    <subcellularLocation>
        <location evidence="1">Cell membrane</location>
        <topology evidence="1">Multi-pass membrane protein</topology>
    </subcellularLocation>
</comment>
<dbReference type="OrthoDB" id="9760224at2"/>
<feature type="transmembrane region" description="Helical" evidence="7">
    <location>
        <begin position="16"/>
        <end position="37"/>
    </location>
</feature>
<dbReference type="InterPro" id="IPR000917">
    <property type="entry name" value="Sulfatase_N"/>
</dbReference>
<dbReference type="EMBL" id="ASWO01000005">
    <property type="protein sequence ID" value="EOT84090.1"/>
    <property type="molecule type" value="Genomic_DNA"/>
</dbReference>
<dbReference type="PANTHER" id="PTHR47371">
    <property type="entry name" value="LIPOTEICHOIC ACID SYNTHASE"/>
    <property type="match status" value="1"/>
</dbReference>
<feature type="domain" description="Sulfatase N-terminal" evidence="8">
    <location>
        <begin position="245"/>
        <end position="540"/>
    </location>
</feature>
<feature type="transmembrane region" description="Helical" evidence="7">
    <location>
        <begin position="91"/>
        <end position="112"/>
    </location>
</feature>
<dbReference type="Proteomes" id="UP000015961">
    <property type="component" value="Unassembled WGS sequence"/>
</dbReference>
<dbReference type="SUPFAM" id="SSF53649">
    <property type="entry name" value="Alkaline phosphatase-like"/>
    <property type="match status" value="1"/>
</dbReference>
<dbReference type="Pfam" id="PF00884">
    <property type="entry name" value="Sulfatase"/>
    <property type="match status" value="1"/>
</dbReference>
<evidence type="ECO:0000256" key="3">
    <source>
        <dbReference type="ARBA" id="ARBA00022475"/>
    </source>
</evidence>
<comment type="caution">
    <text evidence="9">The sequence shown here is derived from an EMBL/GenBank/DDBJ whole genome shotgun (WGS) entry which is preliminary data.</text>
</comment>
<evidence type="ECO:0000256" key="5">
    <source>
        <dbReference type="ARBA" id="ARBA00022989"/>
    </source>
</evidence>
<dbReference type="PANTHER" id="PTHR47371:SF3">
    <property type="entry name" value="PHOSPHOGLYCEROL TRANSFERASE I"/>
    <property type="match status" value="1"/>
</dbReference>
<keyword evidence="3" id="KW-1003">Cell membrane</keyword>
<organism evidence="9 10">
    <name type="scientific">Enterococcus sulfureus ATCC 49903</name>
    <dbReference type="NCBI Taxonomy" id="1140003"/>
    <lineage>
        <taxon>Bacteria</taxon>
        <taxon>Bacillati</taxon>
        <taxon>Bacillota</taxon>
        <taxon>Bacilli</taxon>
        <taxon>Lactobacillales</taxon>
        <taxon>Enterococcaceae</taxon>
        <taxon>Enterococcus</taxon>
    </lineage>
</organism>
<keyword evidence="6 7" id="KW-0472">Membrane</keyword>
<evidence type="ECO:0000256" key="4">
    <source>
        <dbReference type="ARBA" id="ARBA00022692"/>
    </source>
</evidence>
<keyword evidence="10" id="KW-1185">Reference proteome</keyword>
<feature type="transmembrane region" description="Helical" evidence="7">
    <location>
        <begin position="57"/>
        <end position="79"/>
    </location>
</feature>
<evidence type="ECO:0000256" key="2">
    <source>
        <dbReference type="ARBA" id="ARBA00004936"/>
    </source>
</evidence>
<sequence length="601" mass="69054">MILGFLEKPKRNMNTYALFAWFALAEIVTNFFVWKRFGLPFMHKISLLVPFPPNENHTLAVGLVFFFMFGVYYLGRYLLEYLPKVQLKWTLKYSFSAVIIGIGIFLSTLFFFSSDWAMSYFGNLRFDQIVFTLSQPLEGSDNTHLFAYLKGPLLNSAFLTIWLSLPFLYILQYFIDRRKQKTHWYLKPVTLVGIVLVYVFTMTGLGIHALGYADVKAYYFEKTKIYDESYVDTKQTEIVFPEKKRNLIYIYLESMENTYAAKENGGAEDRSLIPNLTNYALNEGTSFSNTDQLGGMISIPGANQTVSSMFAQTSGLPLRTSGGIDVNDYGGKGDSFMPGAYALGEVLHDEGYNQMLYIGSPASFGGRDKYFMNHGEYEIRDYFWIKGQQLIPQDYSVWWGVEDEKLFPFAKDSITELANKGEPFNFTMLTTDTHFEDGYASDQTPNLFNDQYRNVIHYSDQQVFDFVNWIKEQPFYPDTTIVIVGDHPTMDRKYTQSIPDDYQRSVYNVILNSPTTVEKSNQERTFNATDMFPTTLAALGAKIEGDRLGLGTNLYSDKPTLMEELGQDKYINEISKKSDFYNKNIIKGTDYAIETKEQENK</sequence>
<evidence type="ECO:0000256" key="1">
    <source>
        <dbReference type="ARBA" id="ARBA00004651"/>
    </source>
</evidence>
<dbReference type="eggNOG" id="COG1368">
    <property type="taxonomic scope" value="Bacteria"/>
</dbReference>
<evidence type="ECO:0000313" key="10">
    <source>
        <dbReference type="Proteomes" id="UP000015961"/>
    </source>
</evidence>
<keyword evidence="5 7" id="KW-1133">Transmembrane helix</keyword>
<dbReference type="STRING" id="1140003.OMY_00862"/>
<evidence type="ECO:0000313" key="9">
    <source>
        <dbReference type="EMBL" id="EOT84090.1"/>
    </source>
</evidence>
<feature type="transmembrane region" description="Helical" evidence="7">
    <location>
        <begin position="191"/>
        <end position="213"/>
    </location>
</feature>
<comment type="pathway">
    <text evidence="2">Cell wall biogenesis; lipoteichoic acid biosynthesis.</text>
</comment>
<dbReference type="InterPro" id="IPR050448">
    <property type="entry name" value="OpgB/LTA_synthase_biosynth"/>
</dbReference>